<dbReference type="Pfam" id="PF12833">
    <property type="entry name" value="HTH_18"/>
    <property type="match status" value="1"/>
</dbReference>
<dbReference type="PANTHER" id="PTHR46796">
    <property type="entry name" value="HTH-TYPE TRANSCRIPTIONAL ACTIVATOR RHAS-RELATED"/>
    <property type="match status" value="1"/>
</dbReference>
<reference evidence="5" key="1">
    <citation type="submission" date="2021-04" db="EMBL/GenBank/DDBJ databases">
        <title>Oceanospirillales bacteria with DddD are important DMSP degraders in coastal seawater.</title>
        <authorList>
            <person name="Liu J."/>
        </authorList>
    </citation>
    <scope>NUCLEOTIDE SEQUENCE</scope>
    <source>
        <strain evidence="5">D13-1</strain>
    </source>
</reference>
<evidence type="ECO:0000256" key="2">
    <source>
        <dbReference type="ARBA" id="ARBA00023125"/>
    </source>
</evidence>
<keyword evidence="2" id="KW-0238">DNA-binding</keyword>
<dbReference type="SMART" id="SM00342">
    <property type="entry name" value="HTH_ARAC"/>
    <property type="match status" value="1"/>
</dbReference>
<dbReference type="InterPro" id="IPR011051">
    <property type="entry name" value="RmlC_Cupin_sf"/>
</dbReference>
<dbReference type="InterPro" id="IPR018062">
    <property type="entry name" value="HTH_AraC-typ_CS"/>
</dbReference>
<dbReference type="PROSITE" id="PS01124">
    <property type="entry name" value="HTH_ARAC_FAMILY_2"/>
    <property type="match status" value="1"/>
</dbReference>
<evidence type="ECO:0000313" key="5">
    <source>
        <dbReference type="EMBL" id="UTW13552.1"/>
    </source>
</evidence>
<dbReference type="SUPFAM" id="SSF46689">
    <property type="entry name" value="Homeodomain-like"/>
    <property type="match status" value="2"/>
</dbReference>
<keyword evidence="6" id="KW-1185">Reference proteome</keyword>
<dbReference type="Proteomes" id="UP001058461">
    <property type="component" value="Chromosome"/>
</dbReference>
<dbReference type="SUPFAM" id="SSF51182">
    <property type="entry name" value="RmlC-like cupins"/>
    <property type="match status" value="1"/>
</dbReference>
<gene>
    <name evidence="5" type="ORF">KDW95_07895</name>
</gene>
<protein>
    <submittedName>
        <fullName evidence="5">Helix-turn-helix domain-containing protein</fullName>
    </submittedName>
</protein>
<evidence type="ECO:0000256" key="1">
    <source>
        <dbReference type="ARBA" id="ARBA00023015"/>
    </source>
</evidence>
<dbReference type="PROSITE" id="PS00041">
    <property type="entry name" value="HTH_ARAC_FAMILY_1"/>
    <property type="match status" value="1"/>
</dbReference>
<evidence type="ECO:0000259" key="4">
    <source>
        <dbReference type="PROSITE" id="PS01124"/>
    </source>
</evidence>
<dbReference type="EMBL" id="CP073347">
    <property type="protein sequence ID" value="UTW13552.1"/>
    <property type="molecule type" value="Genomic_DNA"/>
</dbReference>
<evidence type="ECO:0000313" key="6">
    <source>
        <dbReference type="Proteomes" id="UP001058461"/>
    </source>
</evidence>
<dbReference type="PANTHER" id="PTHR46796:SF10">
    <property type="entry name" value="TRANSCRIPTIONAL ACTIVATOR FEAR"/>
    <property type="match status" value="1"/>
</dbReference>
<dbReference type="InterPro" id="IPR009057">
    <property type="entry name" value="Homeodomain-like_sf"/>
</dbReference>
<dbReference type="InterPro" id="IPR018060">
    <property type="entry name" value="HTH_AraC"/>
</dbReference>
<dbReference type="InterPro" id="IPR050204">
    <property type="entry name" value="AraC_XylS_family_regulators"/>
</dbReference>
<keyword evidence="3" id="KW-0804">Transcription</keyword>
<dbReference type="PRINTS" id="PR00032">
    <property type="entry name" value="HTHARAC"/>
</dbReference>
<feature type="domain" description="HTH araC/xylS-type" evidence="4">
    <location>
        <begin position="163"/>
        <end position="261"/>
    </location>
</feature>
<sequence>MNNSQARRNLIARQSGEHSHDYAQVLIGWRGRMDCRFADTAGRLASGTAALVPASAGHLYEGLSDSSELLVIDVSLADPYIASLEAACDLQFSETLFQRPDIIPLNASTLPLLDFAASQLERGPDQSNALVSCQLVSLFMTQLCQLYLSDSVPVPARTRLDVAQLNRYIDSQLAQAPSNAALASSMNLSESHFHYLFQRQFGTTPQQYLMHRRLQHARYLLLNSRMPLATLALEVGFADASSFSRAYKKRFNETPGQARRALQDTN</sequence>
<proteinExistence type="predicted"/>
<accession>A0ABY5HP41</accession>
<keyword evidence="1" id="KW-0805">Transcription regulation</keyword>
<evidence type="ECO:0000256" key="3">
    <source>
        <dbReference type="ARBA" id="ARBA00023163"/>
    </source>
</evidence>
<organism evidence="5 6">
    <name type="scientific">Marinobacterium rhizophilum</name>
    <dbReference type="NCBI Taxonomy" id="420402"/>
    <lineage>
        <taxon>Bacteria</taxon>
        <taxon>Pseudomonadati</taxon>
        <taxon>Pseudomonadota</taxon>
        <taxon>Gammaproteobacteria</taxon>
        <taxon>Oceanospirillales</taxon>
        <taxon>Oceanospirillaceae</taxon>
        <taxon>Marinobacterium</taxon>
    </lineage>
</organism>
<dbReference type="RefSeq" id="WP_255855744.1">
    <property type="nucleotide sequence ID" value="NZ_CP073347.1"/>
</dbReference>
<name>A0ABY5HP41_9GAMM</name>
<dbReference type="InterPro" id="IPR020449">
    <property type="entry name" value="Tscrpt_reg_AraC-type_HTH"/>
</dbReference>
<dbReference type="Gene3D" id="1.10.10.60">
    <property type="entry name" value="Homeodomain-like"/>
    <property type="match status" value="1"/>
</dbReference>